<dbReference type="EMBL" id="JAVFWL010000005">
    <property type="protein sequence ID" value="KAK6757518.1"/>
    <property type="molecule type" value="Genomic_DNA"/>
</dbReference>
<evidence type="ECO:0008006" key="5">
    <source>
        <dbReference type="Google" id="ProtNLM"/>
    </source>
</evidence>
<dbReference type="PROSITE" id="PS51257">
    <property type="entry name" value="PROKAR_LIPOPROTEIN"/>
    <property type="match status" value="1"/>
</dbReference>
<organism evidence="3 4">
    <name type="scientific">Necator americanus</name>
    <name type="common">Human hookworm</name>
    <dbReference type="NCBI Taxonomy" id="51031"/>
    <lineage>
        <taxon>Eukaryota</taxon>
        <taxon>Metazoa</taxon>
        <taxon>Ecdysozoa</taxon>
        <taxon>Nematoda</taxon>
        <taxon>Chromadorea</taxon>
        <taxon>Rhabditida</taxon>
        <taxon>Rhabditina</taxon>
        <taxon>Rhabditomorpha</taxon>
        <taxon>Strongyloidea</taxon>
        <taxon>Ancylostomatidae</taxon>
        <taxon>Bunostominae</taxon>
        <taxon>Necator</taxon>
    </lineage>
</organism>
<evidence type="ECO:0000256" key="1">
    <source>
        <dbReference type="SAM" id="MobiDB-lite"/>
    </source>
</evidence>
<feature type="compositionally biased region" description="Basic residues" evidence="1">
    <location>
        <begin position="24"/>
        <end position="40"/>
    </location>
</feature>
<name>A0ABR1E4T9_NECAM</name>
<evidence type="ECO:0000313" key="4">
    <source>
        <dbReference type="Proteomes" id="UP001303046"/>
    </source>
</evidence>
<feature type="chain" id="PRO_5046502265" description="Secreted protein" evidence="2">
    <location>
        <begin position="20"/>
        <end position="85"/>
    </location>
</feature>
<keyword evidence="4" id="KW-1185">Reference proteome</keyword>
<evidence type="ECO:0000256" key="2">
    <source>
        <dbReference type="SAM" id="SignalP"/>
    </source>
</evidence>
<dbReference type="Proteomes" id="UP001303046">
    <property type="component" value="Unassembled WGS sequence"/>
</dbReference>
<comment type="caution">
    <text evidence="3">The sequence shown here is derived from an EMBL/GenBank/DDBJ whole genome shotgun (WGS) entry which is preliminary data.</text>
</comment>
<accession>A0ABR1E4T9</accession>
<protein>
    <recommendedName>
        <fullName evidence="5">Secreted protein</fullName>
    </recommendedName>
</protein>
<feature type="region of interest" description="Disordered" evidence="1">
    <location>
        <begin position="22"/>
        <end position="52"/>
    </location>
</feature>
<gene>
    <name evidence="3" type="primary">Necator_chrV.g20166</name>
    <name evidence="3" type="ORF">RB195_015374</name>
</gene>
<proteinExistence type="predicted"/>
<sequence>MFSRATIVILALCITIAVACHGGSHPKSHGSKIKKCKSHGKGSGSESHEEDCVTKYEGDYETTYDTENTDDKDINVKVTVSPGRR</sequence>
<evidence type="ECO:0000313" key="3">
    <source>
        <dbReference type="EMBL" id="KAK6757518.1"/>
    </source>
</evidence>
<keyword evidence="2" id="KW-0732">Signal</keyword>
<feature type="signal peptide" evidence="2">
    <location>
        <begin position="1"/>
        <end position="19"/>
    </location>
</feature>
<reference evidence="3 4" key="1">
    <citation type="submission" date="2023-08" db="EMBL/GenBank/DDBJ databases">
        <title>A Necator americanus chromosomal reference genome.</title>
        <authorList>
            <person name="Ilik V."/>
            <person name="Petrzelkova K.J."/>
            <person name="Pardy F."/>
            <person name="Fuh T."/>
            <person name="Niatou-Singa F.S."/>
            <person name="Gouil Q."/>
            <person name="Baker L."/>
            <person name="Ritchie M.E."/>
            <person name="Jex A.R."/>
            <person name="Gazzola D."/>
            <person name="Li H."/>
            <person name="Toshio Fujiwara R."/>
            <person name="Zhan B."/>
            <person name="Aroian R.V."/>
            <person name="Pafco B."/>
            <person name="Schwarz E.M."/>
        </authorList>
    </citation>
    <scope>NUCLEOTIDE SEQUENCE [LARGE SCALE GENOMIC DNA]</scope>
    <source>
        <strain evidence="3 4">Aroian</strain>
        <tissue evidence="3">Whole animal</tissue>
    </source>
</reference>